<reference evidence="1 2" key="1">
    <citation type="submission" date="2022-04" db="EMBL/GenBank/DDBJ databases">
        <authorList>
            <person name="Huq M.A."/>
        </authorList>
    </citation>
    <scope>NUCLEOTIDE SEQUENCE [LARGE SCALE GENOMIC DNA]</scope>
    <source>
        <strain evidence="1 2">MAH-33</strain>
    </source>
</reference>
<proteinExistence type="predicted"/>
<comment type="caution">
    <text evidence="1">The sequence shown here is derived from an EMBL/GenBank/DDBJ whole genome shotgun (WGS) entry which is preliminary data.</text>
</comment>
<evidence type="ECO:0000313" key="2">
    <source>
        <dbReference type="Proteomes" id="UP001203512"/>
    </source>
</evidence>
<name>A0ABT0DZX8_9SPHN</name>
<dbReference type="Proteomes" id="UP001203512">
    <property type="component" value="Unassembled WGS sequence"/>
</dbReference>
<sequence>MPQPPRVMLISALAQSPGPAMDAIREEWPEAIAHNLIDDSLAGDYAALGEITDDIHERFLTLGRYAAASSDGRAPTQGILFTCSAFRPAIEKVKADLDIPVITPNEGAFDEALSLCRDKPEGGRIGLLLTFQGSVAPLVAEINAMADAMGQAHPTVVPAVAAGALEALQAGDGDRHDALSAAAAATLPPVDVIVVGQFSMARAAPLVRTLRSEPILTTPHMAVRKIRRLIEEAERHTGPDPVN</sequence>
<organism evidence="1 2">
    <name type="scientific">Sphingobium agri</name>
    <dbReference type="NCBI Taxonomy" id="2933566"/>
    <lineage>
        <taxon>Bacteria</taxon>
        <taxon>Pseudomonadati</taxon>
        <taxon>Pseudomonadota</taxon>
        <taxon>Alphaproteobacteria</taxon>
        <taxon>Sphingomonadales</taxon>
        <taxon>Sphingomonadaceae</taxon>
        <taxon>Sphingobium</taxon>
    </lineage>
</organism>
<protein>
    <submittedName>
        <fullName evidence="1">Arylsulfatase</fullName>
    </submittedName>
</protein>
<accession>A0ABT0DZX8</accession>
<dbReference type="EMBL" id="JALKHS010000010">
    <property type="protein sequence ID" value="MCK0532559.1"/>
    <property type="molecule type" value="Genomic_DNA"/>
</dbReference>
<evidence type="ECO:0000313" key="1">
    <source>
        <dbReference type="EMBL" id="MCK0532559.1"/>
    </source>
</evidence>
<dbReference type="RefSeq" id="WP_247233106.1">
    <property type="nucleotide sequence ID" value="NZ_JALKHS010000010.1"/>
</dbReference>
<keyword evidence="2" id="KW-1185">Reference proteome</keyword>
<gene>
    <name evidence="1" type="ORF">MU848_13290</name>
</gene>